<protein>
    <recommendedName>
        <fullName evidence="4">FHA domain-containing protein</fullName>
    </recommendedName>
</protein>
<dbReference type="Pfam" id="PF00498">
    <property type="entry name" value="FHA"/>
    <property type="match status" value="1"/>
</dbReference>
<evidence type="ECO:0000256" key="1">
    <source>
        <dbReference type="SAM" id="Coils"/>
    </source>
</evidence>
<dbReference type="EMBL" id="JMSN01000036">
    <property type="protein sequence ID" value="KDN46305.1"/>
    <property type="molecule type" value="Genomic_DNA"/>
</dbReference>
<feature type="domain" description="FHA" evidence="4">
    <location>
        <begin position="123"/>
        <end position="179"/>
    </location>
</feature>
<proteinExistence type="predicted"/>
<dbReference type="PANTHER" id="PTHR15715:SF37">
    <property type="entry name" value="LD47843P"/>
    <property type="match status" value="1"/>
</dbReference>
<dbReference type="Proteomes" id="UP000027361">
    <property type="component" value="Unassembled WGS sequence"/>
</dbReference>
<dbReference type="InParanoid" id="A0A066W6B8"/>
<accession>A0A066W6B8</accession>
<comment type="caution">
    <text evidence="5">The sequence shown here is derived from an EMBL/GenBank/DDBJ whole genome shotgun (WGS) entry which is preliminary data.</text>
</comment>
<dbReference type="SMART" id="SM00240">
    <property type="entry name" value="FHA"/>
    <property type="match status" value="1"/>
</dbReference>
<feature type="transmembrane region" description="Helical" evidence="3">
    <location>
        <begin position="777"/>
        <end position="798"/>
    </location>
</feature>
<dbReference type="HOGENOM" id="CLU_007871_1_0_1"/>
<dbReference type="InterPro" id="IPR051176">
    <property type="entry name" value="Cent_Immune-Sig_Mod"/>
</dbReference>
<feature type="coiled-coil region" evidence="1">
    <location>
        <begin position="515"/>
        <end position="549"/>
    </location>
</feature>
<evidence type="ECO:0000256" key="3">
    <source>
        <dbReference type="SAM" id="Phobius"/>
    </source>
</evidence>
<dbReference type="AlphaFoldDB" id="A0A066W6B8"/>
<evidence type="ECO:0000313" key="6">
    <source>
        <dbReference type="Proteomes" id="UP000027361"/>
    </source>
</evidence>
<keyword evidence="1" id="KW-0175">Coiled coil</keyword>
<dbReference type="RefSeq" id="XP_013243516.1">
    <property type="nucleotide sequence ID" value="XM_013388062.1"/>
</dbReference>
<keyword evidence="3" id="KW-1133">Transmembrane helix</keyword>
<dbReference type="InterPro" id="IPR000253">
    <property type="entry name" value="FHA_dom"/>
</dbReference>
<evidence type="ECO:0000256" key="2">
    <source>
        <dbReference type="SAM" id="MobiDB-lite"/>
    </source>
</evidence>
<reference evidence="5 6" key="1">
    <citation type="submission" date="2014-05" db="EMBL/GenBank/DDBJ databases">
        <title>Draft genome sequence of a rare smut relative, Tilletiaria anomala UBC 951.</title>
        <authorList>
            <consortium name="DOE Joint Genome Institute"/>
            <person name="Toome M."/>
            <person name="Kuo A."/>
            <person name="Henrissat B."/>
            <person name="Lipzen A."/>
            <person name="Tritt A."/>
            <person name="Yoshinaga Y."/>
            <person name="Zane M."/>
            <person name="Barry K."/>
            <person name="Grigoriev I.V."/>
            <person name="Spatafora J.W."/>
            <person name="Aimea M.C."/>
        </authorList>
    </citation>
    <scope>NUCLEOTIDE SEQUENCE [LARGE SCALE GENOMIC DNA]</scope>
    <source>
        <strain evidence="5 6">UBC 951</strain>
    </source>
</reference>
<evidence type="ECO:0000313" key="5">
    <source>
        <dbReference type="EMBL" id="KDN46305.1"/>
    </source>
</evidence>
<keyword evidence="3" id="KW-0812">Transmembrane</keyword>
<feature type="region of interest" description="Disordered" evidence="2">
    <location>
        <begin position="618"/>
        <end position="658"/>
    </location>
</feature>
<dbReference type="OrthoDB" id="687730at2759"/>
<feature type="region of interest" description="Disordered" evidence="2">
    <location>
        <begin position="678"/>
        <end position="760"/>
    </location>
</feature>
<gene>
    <name evidence="5" type="ORF">K437DRAFT_262727</name>
</gene>
<dbReference type="Gene3D" id="2.60.200.20">
    <property type="match status" value="1"/>
</dbReference>
<feature type="compositionally biased region" description="Polar residues" evidence="2">
    <location>
        <begin position="61"/>
        <end position="78"/>
    </location>
</feature>
<dbReference type="PANTHER" id="PTHR15715">
    <property type="entry name" value="CENTROSOMAL PROTEIN OF 170 KDA"/>
    <property type="match status" value="1"/>
</dbReference>
<feature type="region of interest" description="Disordered" evidence="2">
    <location>
        <begin position="408"/>
        <end position="427"/>
    </location>
</feature>
<feature type="compositionally biased region" description="Polar residues" evidence="2">
    <location>
        <begin position="18"/>
        <end position="30"/>
    </location>
</feature>
<keyword evidence="3" id="KW-0472">Membrane</keyword>
<dbReference type="GO" id="GO:0005737">
    <property type="term" value="C:cytoplasm"/>
    <property type="evidence" value="ECO:0007669"/>
    <property type="project" value="TreeGrafter"/>
</dbReference>
<name>A0A066W6B8_TILAU</name>
<dbReference type="InterPro" id="IPR008984">
    <property type="entry name" value="SMAD_FHA_dom_sf"/>
</dbReference>
<dbReference type="PROSITE" id="PS50006">
    <property type="entry name" value="FHA_DOMAIN"/>
    <property type="match status" value="1"/>
</dbReference>
<evidence type="ECO:0000259" key="4">
    <source>
        <dbReference type="PROSITE" id="PS50006"/>
    </source>
</evidence>
<dbReference type="STRING" id="1037660.A0A066W6B8"/>
<dbReference type="SUPFAM" id="SSF49879">
    <property type="entry name" value="SMAD/FHA domain"/>
    <property type="match status" value="1"/>
</dbReference>
<feature type="compositionally biased region" description="Polar residues" evidence="2">
    <location>
        <begin position="741"/>
        <end position="758"/>
    </location>
</feature>
<feature type="compositionally biased region" description="Basic residues" evidence="2">
    <location>
        <begin position="640"/>
        <end position="657"/>
    </location>
</feature>
<sequence length="803" mass="85014">MAQLGLVPAGAAMSIIRNQSNPSTNTSTIGATFPGQANNIANGSGNASPMNQPTAPVAPAVQSSSGPQPLQEGASATNGIGIVSSNSNMPPGLVYPALHLHPVNDTFAPKQINLAPPGPHNRIRIGRQTNAKTVPHPSNGYFDSKVLSRMHAEVWSQDGKVYIKDIKSSNGTFINGDRLSPEAQESEIYELHNEDLVEFGIDIVGDDNKTIIHHKVACRVYLVITAEDALGMRNDFNSLYHGGHRAPLGHNGIGPGAEGGLRRGKNQGMSFDHILSRLQNELQKSRETGNELGGLTTTFSDIHDTLGGGLAPTSQPSYQHMVPPLVSESDAAANKAAIEDAKKQSAQVAALQTSLVETQASLAAHVDKIRTLESMLAEHEQIKAEVGLLKYQMELAKHEVDVMIQSRREAAPTGRTSTAAGSDAEEDFDDGASVASVYTVTQDTAGNEMPKLPKGVDEVEGVAFEAKHAAPRDHIGPAAPPDVPPHLMAKGTEIVDSPSSSAALDDLTKQFEARNAALVHRLESLEGQLEQALSLGRDLQGRVQSLEAQVAEKAKVIEGTANSMKAMEGRWAEWREQIEEGWRRERKGWEEEREHIRSVVLAWDEANKKLEEEVANASCAPGSSLRAGGGSQTPSSGGAGKRRGSKNAKRRAGKRHVNRDLRALLYKADFNRDASTLLSSDEADDDEADHKSTSTTDRSTSSSTASGSGSAGKASTTATSPPLTASNASSGSEDGTRNIRGASSTAKKVANSLSQKLGSNGGEDAPTLPFMFKDNAAALPLLTACGVVLVGAAAWAFAKKEKT</sequence>
<organism evidence="5 6">
    <name type="scientific">Tilletiaria anomala (strain ATCC 24038 / CBS 436.72 / UBC 951)</name>
    <dbReference type="NCBI Taxonomy" id="1037660"/>
    <lineage>
        <taxon>Eukaryota</taxon>
        <taxon>Fungi</taxon>
        <taxon>Dikarya</taxon>
        <taxon>Basidiomycota</taxon>
        <taxon>Ustilaginomycotina</taxon>
        <taxon>Exobasidiomycetes</taxon>
        <taxon>Georgefischeriales</taxon>
        <taxon>Tilletiariaceae</taxon>
        <taxon>Tilletiaria</taxon>
    </lineage>
</organism>
<dbReference type="OMA" id="EWESRMR"/>
<keyword evidence="6" id="KW-1185">Reference proteome</keyword>
<dbReference type="GeneID" id="25265643"/>
<feature type="compositionally biased region" description="Low complexity" evidence="2">
    <location>
        <begin position="693"/>
        <end position="730"/>
    </location>
</feature>
<feature type="compositionally biased region" description="Low complexity" evidence="2">
    <location>
        <begin position="37"/>
        <end position="48"/>
    </location>
</feature>
<feature type="region of interest" description="Disordered" evidence="2">
    <location>
        <begin position="18"/>
        <end position="78"/>
    </location>
</feature>